<evidence type="ECO:0000259" key="9">
    <source>
        <dbReference type="Pfam" id="PF21760"/>
    </source>
</evidence>
<evidence type="ECO:0000256" key="5">
    <source>
        <dbReference type="ARBA" id="ARBA00022989"/>
    </source>
</evidence>
<keyword evidence="7" id="KW-0472">Membrane</keyword>
<dbReference type="AlphaFoldDB" id="A0A0G0SHM5"/>
<evidence type="ECO:0000256" key="4">
    <source>
        <dbReference type="ARBA" id="ARBA00022927"/>
    </source>
</evidence>
<protein>
    <submittedName>
        <fullName evidence="10">Preprotein translocase subunit SecD</fullName>
    </submittedName>
</protein>
<keyword evidence="4" id="KW-0653">Protein transport</keyword>
<keyword evidence="3" id="KW-0812">Transmembrane</keyword>
<keyword evidence="5" id="KW-1133">Transmembrane helix</keyword>
<dbReference type="PATRIC" id="fig|1618553.3.peg.187"/>
<proteinExistence type="predicted"/>
<comment type="caution">
    <text evidence="10">The sequence shown here is derived from an EMBL/GenBank/DDBJ whole genome shotgun (WGS) entry which is preliminary data.</text>
</comment>
<dbReference type="Pfam" id="PF07549">
    <property type="entry name" value="Sec_GG"/>
    <property type="match status" value="1"/>
</dbReference>
<reference evidence="10 11" key="1">
    <citation type="journal article" date="2015" name="Nature">
        <title>rRNA introns, odd ribosomes, and small enigmatic genomes across a large radiation of phyla.</title>
        <authorList>
            <person name="Brown C.T."/>
            <person name="Hug L.A."/>
            <person name="Thomas B.C."/>
            <person name="Sharon I."/>
            <person name="Castelle C.J."/>
            <person name="Singh A."/>
            <person name="Wilkins M.J."/>
            <person name="Williams K.H."/>
            <person name="Banfield J.F."/>
        </authorList>
    </citation>
    <scope>NUCLEOTIDE SEQUENCE [LARGE SCALE GENOMIC DNA]</scope>
</reference>
<organism evidence="10 11">
    <name type="scientific">Candidatus Woesebacteria bacterium GW2011_GWA1_40_43</name>
    <dbReference type="NCBI Taxonomy" id="1618553"/>
    <lineage>
        <taxon>Bacteria</taxon>
        <taxon>Candidatus Woeseibacteriota</taxon>
    </lineage>
</organism>
<evidence type="ECO:0000313" key="10">
    <source>
        <dbReference type="EMBL" id="KKR64388.1"/>
    </source>
</evidence>
<evidence type="ECO:0000313" key="11">
    <source>
        <dbReference type="Proteomes" id="UP000034293"/>
    </source>
</evidence>
<evidence type="ECO:0000256" key="8">
    <source>
        <dbReference type="SAM" id="MobiDB-lite"/>
    </source>
</evidence>
<gene>
    <name evidence="10" type="ORF">UU02_C0009G0037</name>
</gene>
<dbReference type="GO" id="GO:0015031">
    <property type="term" value="P:protein transport"/>
    <property type="evidence" value="ECO:0007669"/>
    <property type="project" value="UniProtKB-KW"/>
</dbReference>
<keyword evidence="2" id="KW-1003">Cell membrane</keyword>
<keyword evidence="6" id="KW-0811">Translocation</keyword>
<feature type="domain" description="Protein translocase subunit SecDF P1" evidence="9">
    <location>
        <begin position="88"/>
        <end position="128"/>
    </location>
</feature>
<dbReference type="GO" id="GO:0005886">
    <property type="term" value="C:plasma membrane"/>
    <property type="evidence" value="ECO:0007669"/>
    <property type="project" value="TreeGrafter"/>
</dbReference>
<dbReference type="InterPro" id="IPR022646">
    <property type="entry name" value="SecD/SecF_CS"/>
</dbReference>
<evidence type="ECO:0000256" key="6">
    <source>
        <dbReference type="ARBA" id="ARBA00023010"/>
    </source>
</evidence>
<name>A0A0G0SHM5_9BACT</name>
<evidence type="ECO:0000256" key="3">
    <source>
        <dbReference type="ARBA" id="ARBA00022692"/>
    </source>
</evidence>
<keyword evidence="1" id="KW-0813">Transport</keyword>
<evidence type="ECO:0000256" key="7">
    <source>
        <dbReference type="ARBA" id="ARBA00023136"/>
    </source>
</evidence>
<dbReference type="InterPro" id="IPR022813">
    <property type="entry name" value="SecD/SecF_arch_bac"/>
</dbReference>
<evidence type="ECO:0000256" key="1">
    <source>
        <dbReference type="ARBA" id="ARBA00022448"/>
    </source>
</evidence>
<dbReference type="PANTHER" id="PTHR30081">
    <property type="entry name" value="PROTEIN-EXPORT MEMBRANE PROTEIN SEC"/>
    <property type="match status" value="1"/>
</dbReference>
<dbReference type="Gene3D" id="3.30.70.3220">
    <property type="match status" value="1"/>
</dbReference>
<accession>A0A0G0SHM5</accession>
<dbReference type="EMBL" id="LBZA01000009">
    <property type="protein sequence ID" value="KKR64388.1"/>
    <property type="molecule type" value="Genomic_DNA"/>
</dbReference>
<dbReference type="Proteomes" id="UP000034293">
    <property type="component" value="Unassembled WGS sequence"/>
</dbReference>
<sequence>MLGTPLKKFIFIVVLALAATFISLPQSFSVFGKKITRPNININIGKFSLQSDLKVHLGLDLAGGSQLVFEADMNKVPADKKSDALTGVRNIIENRVNMFGISESTVRTSNFEGKDRIIVELPGISDTQTGNPRSNRPNRGRP</sequence>
<dbReference type="Pfam" id="PF21760">
    <property type="entry name" value="SecD_1st"/>
    <property type="match status" value="1"/>
</dbReference>
<evidence type="ECO:0000256" key="2">
    <source>
        <dbReference type="ARBA" id="ARBA00022475"/>
    </source>
</evidence>
<dbReference type="PANTHER" id="PTHR30081:SF8">
    <property type="entry name" value="PROTEIN TRANSLOCASE SUBUNIT SECF"/>
    <property type="match status" value="1"/>
</dbReference>
<dbReference type="InterPro" id="IPR048631">
    <property type="entry name" value="SecD_1st"/>
</dbReference>
<feature type="region of interest" description="Disordered" evidence="8">
    <location>
        <begin position="122"/>
        <end position="142"/>
    </location>
</feature>